<dbReference type="InterPro" id="IPR028992">
    <property type="entry name" value="Hedgehog/Intein_dom"/>
</dbReference>
<keyword evidence="2" id="KW-0964">Secreted</keyword>
<reference evidence="4 5" key="1">
    <citation type="submission" date="2020-02" db="EMBL/GenBank/DDBJ databases">
        <title>Rhodobacter algicola sp. nov., isolated from microalga culture.</title>
        <authorList>
            <person name="Park C.-Y."/>
        </authorList>
    </citation>
    <scope>NUCLEOTIDE SEQUENCE [LARGE SCALE GENOMIC DNA]</scope>
    <source>
        <strain evidence="4 5">ETT8</strain>
    </source>
</reference>
<dbReference type="RefSeq" id="WP_164608860.1">
    <property type="nucleotide sequence ID" value="NZ_JAAIKE010000001.1"/>
</dbReference>
<protein>
    <submittedName>
        <fullName evidence="4">Type I secretion protein</fullName>
    </submittedName>
</protein>
<proteinExistence type="predicted"/>
<evidence type="ECO:0000256" key="2">
    <source>
        <dbReference type="ARBA" id="ARBA00022525"/>
    </source>
</evidence>
<dbReference type="InterPro" id="IPR001343">
    <property type="entry name" value="Hemolysn_Ca-bd"/>
</dbReference>
<evidence type="ECO:0000259" key="3">
    <source>
        <dbReference type="Pfam" id="PF13403"/>
    </source>
</evidence>
<dbReference type="InterPro" id="IPR050557">
    <property type="entry name" value="RTX_toxin/Mannuronan_C5-epim"/>
</dbReference>
<keyword evidence="5" id="KW-1185">Reference proteome</keyword>
<gene>
    <name evidence="4" type="ORF">G3572_01195</name>
</gene>
<evidence type="ECO:0000256" key="1">
    <source>
        <dbReference type="ARBA" id="ARBA00004613"/>
    </source>
</evidence>
<dbReference type="InterPro" id="IPR011049">
    <property type="entry name" value="Serralysin-like_metalloprot_C"/>
</dbReference>
<dbReference type="Pfam" id="PF13403">
    <property type="entry name" value="Hint_2"/>
    <property type="match status" value="1"/>
</dbReference>
<dbReference type="PRINTS" id="PR00313">
    <property type="entry name" value="CABNDNGRPT"/>
</dbReference>
<dbReference type="Gene3D" id="2.170.16.10">
    <property type="entry name" value="Hedgehog/Intein (Hint) domain"/>
    <property type="match status" value="1"/>
</dbReference>
<sequence>MSVTSTVSGIYEYNGSLASIGLGSILDTSLLNVGGGPLAGTFVDNNGQLSQADDGQTTFALTGGSAGQIDYLGSGTISALGFLGIKVDPRPVAVFVVNGQIYFYAPQGLPLLSGLTFSLDVDANATFTLPAAADGKVDGLDTAETMNVGYTDLQGDRITENADSVFGNGGNDTINAGGGNDTVFGGSGNDSLLGFTGDDRLHGDDGNDTLIGGIGNDTLFGGSGADRLDGGDGNDSLVGGGGADLLFGGAGNDTLVIDSAGTVQASGGDDRDLIVLRNGLLSASSTIDGGEGGDDLDTLDLRDAGPRRIVYDSTNRENGQILWLNPDGSETGQSTTFTNIEKVICFASGTRITTMGGTCAVEDLSVGDYVLTYDHGYRPIRWIGSRLLSSREVVANDLLRPIVIRAGALGYGLPERDLTLSRQHRILVKSRVAERMFGQREMLVPAKDLRGLAGVDTAENVQSVEYWHILFDDHEVILSENAPTESFFFGPQARGMISAEAYEEIESLFPGMESVTKSLARNETRGQKARRFVERITCNGKLVIESDAGASACMQAAQA</sequence>
<evidence type="ECO:0000313" key="4">
    <source>
        <dbReference type="EMBL" id="NEX44805.1"/>
    </source>
</evidence>
<dbReference type="PROSITE" id="PS00330">
    <property type="entry name" value="HEMOLYSIN_CALCIUM"/>
    <property type="match status" value="3"/>
</dbReference>
<feature type="domain" description="Hedgehog/Intein (Hint)" evidence="3">
    <location>
        <begin position="344"/>
        <end position="490"/>
    </location>
</feature>
<evidence type="ECO:0000313" key="5">
    <source>
        <dbReference type="Proteomes" id="UP000481421"/>
    </source>
</evidence>
<dbReference type="SUPFAM" id="SSF51294">
    <property type="entry name" value="Hedgehog/intein (Hint) domain"/>
    <property type="match status" value="1"/>
</dbReference>
<dbReference type="Proteomes" id="UP000481421">
    <property type="component" value="Unassembled WGS sequence"/>
</dbReference>
<dbReference type="AlphaFoldDB" id="A0A6B3RK45"/>
<comment type="caution">
    <text evidence="4">The sequence shown here is derived from an EMBL/GenBank/DDBJ whole genome shotgun (WGS) entry which is preliminary data.</text>
</comment>
<dbReference type="Gene3D" id="2.150.10.10">
    <property type="entry name" value="Serralysin-like metalloprotease, C-terminal"/>
    <property type="match status" value="2"/>
</dbReference>
<dbReference type="GO" id="GO:0005576">
    <property type="term" value="C:extracellular region"/>
    <property type="evidence" value="ECO:0007669"/>
    <property type="project" value="UniProtKB-SubCell"/>
</dbReference>
<dbReference type="EMBL" id="JAAIKE010000001">
    <property type="protein sequence ID" value="NEX44805.1"/>
    <property type="molecule type" value="Genomic_DNA"/>
</dbReference>
<accession>A0A6B3RK45</accession>
<dbReference type="PANTHER" id="PTHR38340:SF1">
    <property type="entry name" value="S-LAYER PROTEIN"/>
    <property type="match status" value="1"/>
</dbReference>
<dbReference type="InterPro" id="IPR036844">
    <property type="entry name" value="Hint_dom_sf"/>
</dbReference>
<comment type="subcellular location">
    <subcellularLocation>
        <location evidence="1">Secreted</location>
    </subcellularLocation>
</comment>
<organism evidence="4 5">
    <name type="scientific">Pseudotabrizicola algicola</name>
    <dbReference type="NCBI Taxonomy" id="2709381"/>
    <lineage>
        <taxon>Bacteria</taxon>
        <taxon>Pseudomonadati</taxon>
        <taxon>Pseudomonadota</taxon>
        <taxon>Alphaproteobacteria</taxon>
        <taxon>Rhodobacterales</taxon>
        <taxon>Paracoccaceae</taxon>
        <taxon>Pseudotabrizicola</taxon>
    </lineage>
</organism>
<dbReference type="Pfam" id="PF00353">
    <property type="entry name" value="HemolysinCabind"/>
    <property type="match status" value="2"/>
</dbReference>
<name>A0A6B3RK45_9RHOB</name>
<dbReference type="SUPFAM" id="SSF51120">
    <property type="entry name" value="beta-Roll"/>
    <property type="match status" value="1"/>
</dbReference>
<dbReference type="PANTHER" id="PTHR38340">
    <property type="entry name" value="S-LAYER PROTEIN"/>
    <property type="match status" value="1"/>
</dbReference>
<dbReference type="InterPro" id="IPR018511">
    <property type="entry name" value="Hemolysin-typ_Ca-bd_CS"/>
</dbReference>
<dbReference type="GO" id="GO:0005509">
    <property type="term" value="F:calcium ion binding"/>
    <property type="evidence" value="ECO:0007669"/>
    <property type="project" value="InterPro"/>
</dbReference>